<sequence>SAASPPRGLAPHTPTDLRICAASPPTRPDPHRGAGAASTGRNSVLPLAGGVLDGQRRRPGAGVLSPRKRASNGPVIAAPEKEALAAGCRKELAGLLEYFKEVSGHKMQIDGGGNLSTNAMIGCLLEESNLGLSKLVDETFEKLKGTEGVSVASVRSSVLLIGQRMMYGQSSPDADVLEDESDLSLWCWEKQYAYVDSLKLACNGKEVWVFDIDETTLSNLPYYAKHGFGYVLTLLYTLHTHSSALDLLFTAGTSD</sequence>
<protein>
    <submittedName>
        <fullName evidence="2">Predicted protein</fullName>
    </submittedName>
</protein>
<dbReference type="InterPro" id="IPR005519">
    <property type="entry name" value="Acid_phosphat_B-like"/>
</dbReference>
<proteinExistence type="evidence at transcript level"/>
<dbReference type="AlphaFoldDB" id="F2DKI6"/>
<dbReference type="InterPro" id="IPR023214">
    <property type="entry name" value="HAD_sf"/>
</dbReference>
<feature type="non-terminal residue" evidence="2">
    <location>
        <position position="1"/>
    </location>
</feature>
<name>F2DKI6_HORVV</name>
<dbReference type="PANTHER" id="PTHR15272">
    <property type="entry name" value="CHROMATIN ASSEMBLY FACTOR 1 SUBUNIT A CAF-1 SUBUNIT A"/>
    <property type="match status" value="1"/>
</dbReference>
<dbReference type="EMBL" id="AK364404">
    <property type="protein sequence ID" value="BAJ95607.1"/>
    <property type="molecule type" value="mRNA"/>
</dbReference>
<evidence type="ECO:0000256" key="1">
    <source>
        <dbReference type="SAM" id="MobiDB-lite"/>
    </source>
</evidence>
<feature type="region of interest" description="Disordered" evidence="1">
    <location>
        <begin position="1"/>
        <end position="71"/>
    </location>
</feature>
<reference evidence="2" key="1">
    <citation type="journal article" date="2011" name="Plant Physiol.">
        <title>Comprehensive sequence analysis of 24,783 barley full-length cDNAs derived from 12 clone libraries.</title>
        <authorList>
            <person name="Matsumoto T."/>
            <person name="Tanaka T."/>
            <person name="Sakai H."/>
            <person name="Amano N."/>
            <person name="Kanamori H."/>
            <person name="Kurita K."/>
            <person name="Kikuta A."/>
            <person name="Kamiya K."/>
            <person name="Yamamoto M."/>
            <person name="Ikawa H."/>
            <person name="Fujii N."/>
            <person name="Hori K."/>
            <person name="Itoh T."/>
            <person name="Sato K."/>
        </authorList>
    </citation>
    <scope>NUCLEOTIDE SEQUENCE</scope>
    <source>
        <tissue evidence="2">Shoot and root</tissue>
    </source>
</reference>
<accession>F2DKI6</accession>
<dbReference type="Gene3D" id="3.40.50.1000">
    <property type="entry name" value="HAD superfamily/HAD-like"/>
    <property type="match status" value="1"/>
</dbReference>
<evidence type="ECO:0000313" key="2">
    <source>
        <dbReference type="EMBL" id="BAJ95607.1"/>
    </source>
</evidence>
<organism evidence="2">
    <name type="scientific">Hordeum vulgare subsp. vulgare</name>
    <name type="common">Domesticated barley</name>
    <dbReference type="NCBI Taxonomy" id="112509"/>
    <lineage>
        <taxon>Eukaryota</taxon>
        <taxon>Viridiplantae</taxon>
        <taxon>Streptophyta</taxon>
        <taxon>Embryophyta</taxon>
        <taxon>Tracheophyta</taxon>
        <taxon>Spermatophyta</taxon>
        <taxon>Magnoliopsida</taxon>
        <taxon>Liliopsida</taxon>
        <taxon>Poales</taxon>
        <taxon>Poaceae</taxon>
        <taxon>BOP clade</taxon>
        <taxon>Pooideae</taxon>
        <taxon>Triticodae</taxon>
        <taxon>Triticeae</taxon>
        <taxon>Hordeinae</taxon>
        <taxon>Hordeum</taxon>
    </lineage>
</organism>
<dbReference type="PANTHER" id="PTHR15272:SF0">
    <property type="entry name" value="CHROMATIN ASSEMBLY FACTOR 1 SUBUNIT A"/>
    <property type="match status" value="1"/>
</dbReference>
<dbReference type="Pfam" id="PF03767">
    <property type="entry name" value="Acid_phosphat_B"/>
    <property type="match status" value="1"/>
</dbReference>